<dbReference type="Proteomes" id="UP000758701">
    <property type="component" value="Unassembled WGS sequence"/>
</dbReference>
<protein>
    <submittedName>
        <fullName evidence="3">Molybdopterin-dependent oxidoreductase</fullName>
    </submittedName>
</protein>
<accession>A0ABS7W936</accession>
<feature type="domain" description="Oxidoreductase molybdopterin-binding" evidence="2">
    <location>
        <begin position="262"/>
        <end position="395"/>
    </location>
</feature>
<evidence type="ECO:0000313" key="4">
    <source>
        <dbReference type="Proteomes" id="UP000758701"/>
    </source>
</evidence>
<dbReference type="PANTHER" id="PTHR43032:SF2">
    <property type="entry name" value="BLL0505 PROTEIN"/>
    <property type="match status" value="1"/>
</dbReference>
<keyword evidence="1" id="KW-1133">Transmembrane helix</keyword>
<dbReference type="EMBL" id="JAHSTP010000008">
    <property type="protein sequence ID" value="MBZ6153850.1"/>
    <property type="molecule type" value="Genomic_DNA"/>
</dbReference>
<dbReference type="PANTHER" id="PTHR43032">
    <property type="entry name" value="PROTEIN-METHIONINE-SULFOXIDE REDUCTASE"/>
    <property type="match status" value="1"/>
</dbReference>
<keyword evidence="1" id="KW-0812">Transmembrane</keyword>
<evidence type="ECO:0000259" key="2">
    <source>
        <dbReference type="Pfam" id="PF00174"/>
    </source>
</evidence>
<dbReference type="RefSeq" id="WP_224286899.1">
    <property type="nucleotide sequence ID" value="NZ_JAHSST010000008.1"/>
</dbReference>
<comment type="caution">
    <text evidence="3">The sequence shown here is derived from an EMBL/GenBank/DDBJ whole genome shotgun (WGS) entry which is preliminary data.</text>
</comment>
<feature type="transmembrane region" description="Helical" evidence="1">
    <location>
        <begin position="108"/>
        <end position="129"/>
    </location>
</feature>
<evidence type="ECO:0000313" key="3">
    <source>
        <dbReference type="EMBL" id="MBZ6153850.1"/>
    </source>
</evidence>
<dbReference type="InterPro" id="IPR036374">
    <property type="entry name" value="OxRdtase_Mopterin-bd_sf"/>
</dbReference>
<keyword evidence="1" id="KW-0472">Membrane</keyword>
<organism evidence="3 4">
    <name type="scientific">Streptomyces olivaceus</name>
    <dbReference type="NCBI Taxonomy" id="47716"/>
    <lineage>
        <taxon>Bacteria</taxon>
        <taxon>Bacillati</taxon>
        <taxon>Actinomycetota</taxon>
        <taxon>Actinomycetes</taxon>
        <taxon>Kitasatosporales</taxon>
        <taxon>Streptomycetaceae</taxon>
        <taxon>Streptomyces</taxon>
    </lineage>
</organism>
<feature type="transmembrane region" description="Helical" evidence="1">
    <location>
        <begin position="65"/>
        <end position="87"/>
    </location>
</feature>
<proteinExistence type="predicted"/>
<evidence type="ECO:0000256" key="1">
    <source>
        <dbReference type="SAM" id="Phobius"/>
    </source>
</evidence>
<feature type="transmembrane region" description="Helical" evidence="1">
    <location>
        <begin position="141"/>
        <end position="159"/>
    </location>
</feature>
<dbReference type="InterPro" id="IPR000572">
    <property type="entry name" value="OxRdtase_Mopterin-bd_dom"/>
</dbReference>
<sequence length="397" mass="43087">MQSRIRPPSFSGRLHDVRTATVVGRLLGIAVAICFLTGLVSHLLQEPPGWLIGHLPTRPVSGYRITQGLHVISGIAAVPLLLVKLWTVYPRLFEWPPVRGVGHALERLSIAVLVAATILELFMGLLNTVQWYPWPFSFRSVHYALGWVIIGSLLVHLAVKAPQIAAHWRRPRPGAAPQVAAPQVAAPQGAATGADDEQLVRADRRSLLVGLGVAVGTVTAVTAGQSVTPLAKLNLLAPRHPDNGEQGLPVNRTASAAGVDRKAVRSWRLSVGGPQGYELTLDQLRALPQHKATLPIACVEGWSKSAHWEGVRIKDLLERAGLPDGARLRVVSLQTRGGYRVTEMDRTYTRDDLTLLALRLNGEVLSPDHGYPARIIAPNRPGVLQTKWVTRLEVIPG</sequence>
<keyword evidence="4" id="KW-1185">Reference proteome</keyword>
<reference evidence="3 4" key="1">
    <citation type="submission" date="2021-06" db="EMBL/GenBank/DDBJ databases">
        <title>Ecological speciation of a Streptomyces species isolated from different habitats and geographic origins.</title>
        <authorList>
            <person name="Wang J."/>
        </authorList>
    </citation>
    <scope>NUCLEOTIDE SEQUENCE [LARGE SCALE GENOMIC DNA]</scope>
    <source>
        <strain evidence="3 4">FXJ8.012</strain>
    </source>
</reference>
<dbReference type="Gene3D" id="3.90.420.10">
    <property type="entry name" value="Oxidoreductase, molybdopterin-binding domain"/>
    <property type="match status" value="1"/>
</dbReference>
<name>A0ABS7W936_STROV</name>
<feature type="transmembrane region" description="Helical" evidence="1">
    <location>
        <begin position="21"/>
        <end position="45"/>
    </location>
</feature>
<dbReference type="Pfam" id="PF00174">
    <property type="entry name" value="Oxidored_molyb"/>
    <property type="match status" value="1"/>
</dbReference>
<dbReference type="SUPFAM" id="SSF56524">
    <property type="entry name" value="Oxidoreductase molybdopterin-binding domain"/>
    <property type="match status" value="1"/>
</dbReference>
<gene>
    <name evidence="3" type="ORF">KVH32_22240</name>
</gene>
<dbReference type="CDD" id="cd00321">
    <property type="entry name" value="SO_family_Moco"/>
    <property type="match status" value="1"/>
</dbReference>